<dbReference type="AlphaFoldDB" id="A0A917GW73"/>
<sequence>MASAIGELLNVLPIATRKVTETNLQRAMPELDEITRKELVKSSLCETIKAGLELGHMWYASLESVTGRIRTVHGFELVENAKASGKGIIYAAPHLGSWELLGIYLSTLGPMTTLYKPAKIDGLNELIAHSRAKGGAKLVPTNRQGVVKLTKALKQGESTGILPDQQPKRDGGVFADFFGVPAFTMTLLPKLAARTGAVVLLAYAERLPGNQGFDVHFREADPDVYSENSEVAAAGLNRSVEACVRQIPAQYQWEYKRFRKRPDSEAPEGKSQPFYQ</sequence>
<protein>
    <submittedName>
        <fullName evidence="7">Lipid A biosynthesis lauroyl acyltransferase</fullName>
    </submittedName>
</protein>
<dbReference type="GO" id="GO:0016746">
    <property type="term" value="F:acyltransferase activity"/>
    <property type="evidence" value="ECO:0007669"/>
    <property type="project" value="UniProtKB-KW"/>
</dbReference>
<dbReference type="Proteomes" id="UP000627715">
    <property type="component" value="Unassembled WGS sequence"/>
</dbReference>
<dbReference type="CDD" id="cd07984">
    <property type="entry name" value="LPLAT_LABLAT-like"/>
    <property type="match status" value="1"/>
</dbReference>
<evidence type="ECO:0000256" key="5">
    <source>
        <dbReference type="ARBA" id="ARBA00023136"/>
    </source>
</evidence>
<keyword evidence="6 7" id="KW-0012">Acyltransferase</keyword>
<dbReference type="PIRSF" id="PIRSF026649">
    <property type="entry name" value="MsbB"/>
    <property type="match status" value="1"/>
</dbReference>
<keyword evidence="2" id="KW-1003">Cell membrane</keyword>
<comment type="subcellular location">
    <subcellularLocation>
        <location evidence="1">Cell inner membrane</location>
    </subcellularLocation>
</comment>
<dbReference type="PANTHER" id="PTHR30606:SF10">
    <property type="entry name" value="PHOSPHATIDYLINOSITOL MANNOSIDE ACYLTRANSFERASE"/>
    <property type="match status" value="1"/>
</dbReference>
<dbReference type="InterPro" id="IPR004960">
    <property type="entry name" value="LipA_acyltrans"/>
</dbReference>
<keyword evidence="5" id="KW-0472">Membrane</keyword>
<evidence type="ECO:0000256" key="1">
    <source>
        <dbReference type="ARBA" id="ARBA00004533"/>
    </source>
</evidence>
<evidence type="ECO:0000256" key="4">
    <source>
        <dbReference type="ARBA" id="ARBA00022679"/>
    </source>
</evidence>
<gene>
    <name evidence="7" type="primary">htrB</name>
    <name evidence="7" type="ORF">GCM10011403_15570</name>
</gene>
<dbReference type="GO" id="GO:0009247">
    <property type="term" value="P:glycolipid biosynthetic process"/>
    <property type="evidence" value="ECO:0007669"/>
    <property type="project" value="UniProtKB-ARBA"/>
</dbReference>
<accession>A0A917GW73</accession>
<evidence type="ECO:0000256" key="6">
    <source>
        <dbReference type="ARBA" id="ARBA00023315"/>
    </source>
</evidence>
<reference evidence="7" key="2">
    <citation type="submission" date="2020-09" db="EMBL/GenBank/DDBJ databases">
        <authorList>
            <person name="Sun Q."/>
            <person name="Zhou Y."/>
        </authorList>
    </citation>
    <scope>NUCLEOTIDE SEQUENCE</scope>
    <source>
        <strain evidence="7">CGMCC 1.15425</strain>
    </source>
</reference>
<reference evidence="7" key="1">
    <citation type="journal article" date="2014" name="Int. J. Syst. Evol. Microbiol.">
        <title>Complete genome sequence of Corynebacterium casei LMG S-19264T (=DSM 44701T), isolated from a smear-ripened cheese.</title>
        <authorList>
            <consortium name="US DOE Joint Genome Institute (JGI-PGF)"/>
            <person name="Walter F."/>
            <person name="Albersmeier A."/>
            <person name="Kalinowski J."/>
            <person name="Ruckert C."/>
        </authorList>
    </citation>
    <scope>NUCLEOTIDE SEQUENCE</scope>
    <source>
        <strain evidence="7">CGMCC 1.15425</strain>
    </source>
</reference>
<comment type="caution">
    <text evidence="7">The sequence shown here is derived from an EMBL/GenBank/DDBJ whole genome shotgun (WGS) entry which is preliminary data.</text>
</comment>
<evidence type="ECO:0000256" key="3">
    <source>
        <dbReference type="ARBA" id="ARBA00022519"/>
    </source>
</evidence>
<dbReference type="Pfam" id="PF03279">
    <property type="entry name" value="Lip_A_acyltrans"/>
    <property type="match status" value="1"/>
</dbReference>
<keyword evidence="8" id="KW-1185">Reference proteome</keyword>
<keyword evidence="4" id="KW-0808">Transferase</keyword>
<evidence type="ECO:0000313" key="8">
    <source>
        <dbReference type="Proteomes" id="UP000627715"/>
    </source>
</evidence>
<keyword evidence="3" id="KW-0997">Cell inner membrane</keyword>
<proteinExistence type="predicted"/>
<evidence type="ECO:0000256" key="2">
    <source>
        <dbReference type="ARBA" id="ARBA00022475"/>
    </source>
</evidence>
<evidence type="ECO:0000313" key="7">
    <source>
        <dbReference type="EMBL" id="GGG59045.1"/>
    </source>
</evidence>
<dbReference type="PANTHER" id="PTHR30606">
    <property type="entry name" value="LIPID A BIOSYNTHESIS LAUROYL ACYLTRANSFERASE"/>
    <property type="match status" value="1"/>
</dbReference>
<name>A0A917GW73_9GAMM</name>
<dbReference type="GO" id="GO:0005886">
    <property type="term" value="C:plasma membrane"/>
    <property type="evidence" value="ECO:0007669"/>
    <property type="project" value="UniProtKB-SubCell"/>
</dbReference>
<dbReference type="EMBL" id="BMIY01000006">
    <property type="protein sequence ID" value="GGG59045.1"/>
    <property type="molecule type" value="Genomic_DNA"/>
</dbReference>
<organism evidence="7 8">
    <name type="scientific">Pseudohongiella nitratireducens</name>
    <dbReference type="NCBI Taxonomy" id="1768907"/>
    <lineage>
        <taxon>Bacteria</taxon>
        <taxon>Pseudomonadati</taxon>
        <taxon>Pseudomonadota</taxon>
        <taxon>Gammaproteobacteria</taxon>
        <taxon>Pseudomonadales</taxon>
        <taxon>Pseudohongiellaceae</taxon>
        <taxon>Pseudohongiella</taxon>
    </lineage>
</organism>